<comment type="caution">
    <text evidence="6">The sequence shown here is derived from an EMBL/GenBank/DDBJ whole genome shotgun (WGS) entry which is preliminary data.</text>
</comment>
<evidence type="ECO:0000256" key="3">
    <source>
        <dbReference type="ARBA" id="ARBA00022478"/>
    </source>
</evidence>
<name>A0ABD3I607_9MARC</name>
<keyword evidence="7" id="KW-1185">Reference proteome</keyword>
<keyword evidence="5" id="KW-0539">Nucleus</keyword>
<evidence type="ECO:0000256" key="2">
    <source>
        <dbReference type="ARBA" id="ARBA00009430"/>
    </source>
</evidence>
<dbReference type="AlphaFoldDB" id="A0ABD3I607"/>
<reference evidence="6 7" key="1">
    <citation type="submission" date="2024-09" db="EMBL/GenBank/DDBJ databases">
        <title>Chromosome-scale assembly of Riccia sorocarpa.</title>
        <authorList>
            <person name="Paukszto L."/>
        </authorList>
    </citation>
    <scope>NUCLEOTIDE SEQUENCE [LARGE SCALE GENOMIC DNA]</scope>
    <source>
        <strain evidence="6">LP-2024</strain>
        <tissue evidence="6">Aerial parts of the thallus</tissue>
    </source>
</reference>
<evidence type="ECO:0000313" key="6">
    <source>
        <dbReference type="EMBL" id="KAL3699133.1"/>
    </source>
</evidence>
<dbReference type="Proteomes" id="UP001633002">
    <property type="component" value="Unassembled WGS sequence"/>
</dbReference>
<dbReference type="GO" id="GO:0005730">
    <property type="term" value="C:nucleolus"/>
    <property type="evidence" value="ECO:0007669"/>
    <property type="project" value="UniProtKB-SubCell"/>
</dbReference>
<comment type="similarity">
    <text evidence="2">Belongs to the eukaryotic RPA49/POLR1E RNA polymerase subunit family.</text>
</comment>
<proteinExistence type="inferred from homology"/>
<accession>A0ABD3I607</accession>
<dbReference type="PANTHER" id="PTHR14440">
    <property type="entry name" value="DNA-DIRECTED RNA POLYMERASE I SUBUNIT RPA49"/>
    <property type="match status" value="1"/>
</dbReference>
<evidence type="ECO:0008006" key="8">
    <source>
        <dbReference type="Google" id="ProtNLM"/>
    </source>
</evidence>
<sequence>MVVSAVKILNYDPLPFDFPVGMEMESNSRKRKKDKGVKAKMEYVPPMEGKGCPYVAFFPSQFDPLKDGGENEEGRRTEFAAYKNPKPLSRQQELVAWTSEDVDFVGANYVGEAAGWQPCSYLLGVFDKEKGSLKLMPLAGEKVFRMEPRVRGLEYGRPPDEEDEDTKKTPEMQKLRRKMLTEAFGSQRSRTRAARYERGIIKEDDLAEMKGSMENLFKEAADDDALFTTEQALAQANADVVRNIPPHDVNAKSPQAAYPLSKIITTEEWESMDVEDLQAAAKYTRSEIQALREEKAYPDFILHRLKRLRVEGDKGGSDRRAHILMYIKHLLAFQNASHYMIKKAGDPWGGGGGSNLTVELGIPGPIVTKFMNIFTTKGTQPGSQGGAKRNNEHVELQISYILVLSLMADDYQADPHDLASELKMTVSQLRPHYEQLGCKFEALRGEERKAGGEPDTSAKNKWRVTLPVPLKFPVLRNARAKGGRR</sequence>
<evidence type="ECO:0000313" key="7">
    <source>
        <dbReference type="Proteomes" id="UP001633002"/>
    </source>
</evidence>
<comment type="subcellular location">
    <subcellularLocation>
        <location evidence="1">Nucleus</location>
        <location evidence="1">Nucleolus</location>
    </subcellularLocation>
</comment>
<gene>
    <name evidence="6" type="ORF">R1sor_017155</name>
</gene>
<organism evidence="6 7">
    <name type="scientific">Riccia sorocarpa</name>
    <dbReference type="NCBI Taxonomy" id="122646"/>
    <lineage>
        <taxon>Eukaryota</taxon>
        <taxon>Viridiplantae</taxon>
        <taxon>Streptophyta</taxon>
        <taxon>Embryophyta</taxon>
        <taxon>Marchantiophyta</taxon>
        <taxon>Marchantiopsida</taxon>
        <taxon>Marchantiidae</taxon>
        <taxon>Marchantiales</taxon>
        <taxon>Ricciaceae</taxon>
        <taxon>Riccia</taxon>
    </lineage>
</organism>
<dbReference type="Pfam" id="PF06870">
    <property type="entry name" value="RNA_pol_I_A49"/>
    <property type="match status" value="1"/>
</dbReference>
<protein>
    <recommendedName>
        <fullName evidence="8">DNA-directed RNA polymerase I subunit RPA49</fullName>
    </recommendedName>
</protein>
<dbReference type="GO" id="GO:0000428">
    <property type="term" value="C:DNA-directed RNA polymerase complex"/>
    <property type="evidence" value="ECO:0007669"/>
    <property type="project" value="UniProtKB-KW"/>
</dbReference>
<keyword evidence="3" id="KW-0240">DNA-directed RNA polymerase</keyword>
<evidence type="ECO:0000256" key="1">
    <source>
        <dbReference type="ARBA" id="ARBA00004604"/>
    </source>
</evidence>
<dbReference type="EMBL" id="JBJQOH010000001">
    <property type="protein sequence ID" value="KAL3699133.1"/>
    <property type="molecule type" value="Genomic_DNA"/>
</dbReference>
<evidence type="ECO:0000256" key="5">
    <source>
        <dbReference type="ARBA" id="ARBA00023242"/>
    </source>
</evidence>
<keyword evidence="4" id="KW-0804">Transcription</keyword>
<evidence type="ECO:0000256" key="4">
    <source>
        <dbReference type="ARBA" id="ARBA00023163"/>
    </source>
</evidence>
<dbReference type="InterPro" id="IPR009668">
    <property type="entry name" value="RNA_pol-assoc_fac_A49-like"/>
</dbReference>